<dbReference type="GO" id="GO:0032259">
    <property type="term" value="P:methylation"/>
    <property type="evidence" value="ECO:0007669"/>
    <property type="project" value="UniProtKB-KW"/>
</dbReference>
<keyword evidence="2" id="KW-0808">Transferase</keyword>
<dbReference type="Pfam" id="PF08241">
    <property type="entry name" value="Methyltransf_11"/>
    <property type="match status" value="1"/>
</dbReference>
<evidence type="ECO:0000259" key="1">
    <source>
        <dbReference type="Pfam" id="PF08241"/>
    </source>
</evidence>
<dbReference type="AlphaFoldDB" id="C0GKZ2"/>
<dbReference type="Proteomes" id="UP000006443">
    <property type="component" value="Unassembled WGS sequence"/>
</dbReference>
<dbReference type="EMBL" id="ACJM01000032">
    <property type="protein sequence ID" value="EEG75992.1"/>
    <property type="molecule type" value="Genomic_DNA"/>
</dbReference>
<dbReference type="eggNOG" id="COG2226">
    <property type="taxonomic scope" value="Bacteria"/>
</dbReference>
<feature type="domain" description="Methyltransferase type 11" evidence="1">
    <location>
        <begin position="39"/>
        <end position="130"/>
    </location>
</feature>
<evidence type="ECO:0000313" key="3">
    <source>
        <dbReference type="Proteomes" id="UP000006443"/>
    </source>
</evidence>
<protein>
    <submittedName>
        <fullName evidence="2">Methyltransferase type 11</fullName>
    </submittedName>
</protein>
<dbReference type="RefSeq" id="WP_008519302.1">
    <property type="nucleotide sequence ID" value="NZ_ACJM01000032.1"/>
</dbReference>
<dbReference type="InterPro" id="IPR013216">
    <property type="entry name" value="Methyltransf_11"/>
</dbReference>
<evidence type="ECO:0000313" key="2">
    <source>
        <dbReference type="EMBL" id="EEG75992.1"/>
    </source>
</evidence>
<dbReference type="Gene3D" id="3.40.50.150">
    <property type="entry name" value="Vaccinia Virus protein VP39"/>
    <property type="match status" value="1"/>
</dbReference>
<accession>C0GKZ2</accession>
<name>C0GKZ2_DETAL</name>
<proteinExistence type="predicted"/>
<keyword evidence="2" id="KW-0489">Methyltransferase</keyword>
<comment type="caution">
    <text evidence="2">The sequence shown here is derived from an EMBL/GenBank/DDBJ whole genome shotgun (WGS) entry which is preliminary data.</text>
</comment>
<dbReference type="SUPFAM" id="SSF53335">
    <property type="entry name" value="S-adenosyl-L-methionine-dependent methyltransferases"/>
    <property type="match status" value="1"/>
</dbReference>
<keyword evidence="3" id="KW-1185">Reference proteome</keyword>
<sequence>MNLFTVIAPIYNMLFPKMQERHGKQLVSKLSPLEGSKVLDLGGGTGKIASQMMASGADVWLLDSSPQMVRQAQSVLPADRVVLGDALSIPFMENAFDIITVVDVFHHIRKQKDVLKECHRVLKPYGLICFLEFNPDCFSIRVLAGIERLLGEPSLFLTPGDLALMLEDAGFQEIEADPVSCEYLILAKKPEVLEV</sequence>
<dbReference type="InterPro" id="IPR029063">
    <property type="entry name" value="SAM-dependent_MTases_sf"/>
</dbReference>
<reference evidence="2 3" key="1">
    <citation type="submission" date="2009-02" db="EMBL/GenBank/DDBJ databases">
        <title>Sequencing of the draft genome and assembly of Dethiobacter alkaliphilus AHT 1.</title>
        <authorList>
            <consortium name="US DOE Joint Genome Institute (JGI-PGF)"/>
            <person name="Lucas S."/>
            <person name="Copeland A."/>
            <person name="Lapidus A."/>
            <person name="Glavina del Rio T."/>
            <person name="Dalin E."/>
            <person name="Tice H."/>
            <person name="Bruce D."/>
            <person name="Goodwin L."/>
            <person name="Pitluck S."/>
            <person name="Larimer F."/>
            <person name="Land M.L."/>
            <person name="Hauser L."/>
            <person name="Muyzer G."/>
        </authorList>
    </citation>
    <scope>NUCLEOTIDE SEQUENCE [LARGE SCALE GENOMIC DNA]</scope>
    <source>
        <strain evidence="2 3">AHT 1</strain>
    </source>
</reference>
<dbReference type="GO" id="GO:0008757">
    <property type="term" value="F:S-adenosylmethionine-dependent methyltransferase activity"/>
    <property type="evidence" value="ECO:0007669"/>
    <property type="project" value="InterPro"/>
</dbReference>
<gene>
    <name evidence="2" type="ORF">DealDRAFT_3151</name>
</gene>
<dbReference type="STRING" id="555088.DealDRAFT_3151"/>
<dbReference type="PANTHER" id="PTHR43591">
    <property type="entry name" value="METHYLTRANSFERASE"/>
    <property type="match status" value="1"/>
</dbReference>
<dbReference type="CDD" id="cd02440">
    <property type="entry name" value="AdoMet_MTases"/>
    <property type="match status" value="1"/>
</dbReference>
<organism evidence="2 3">
    <name type="scientific">Dethiobacter alkaliphilus AHT 1</name>
    <dbReference type="NCBI Taxonomy" id="555088"/>
    <lineage>
        <taxon>Bacteria</taxon>
        <taxon>Bacillati</taxon>
        <taxon>Bacillota</taxon>
        <taxon>Dethiobacteria</taxon>
        <taxon>Dethiobacterales</taxon>
        <taxon>Dethiobacteraceae</taxon>
        <taxon>Dethiobacter</taxon>
    </lineage>
</organism>